<dbReference type="EMBL" id="FNEJ01000004">
    <property type="protein sequence ID" value="SDI42571.1"/>
    <property type="molecule type" value="Genomic_DNA"/>
</dbReference>
<keyword evidence="1" id="KW-0732">Signal</keyword>
<dbReference type="SUPFAM" id="SSF50998">
    <property type="entry name" value="Quinoprotein alcohol dehydrogenase-like"/>
    <property type="match status" value="1"/>
</dbReference>
<dbReference type="Proteomes" id="UP000199093">
    <property type="component" value="Unassembled WGS sequence"/>
</dbReference>
<evidence type="ECO:0000313" key="2">
    <source>
        <dbReference type="EMBL" id="SDI42571.1"/>
    </source>
</evidence>
<keyword evidence="3" id="KW-1185">Reference proteome</keyword>
<name>A0A1G8KGM2_9RHOB</name>
<dbReference type="InterPro" id="IPR011047">
    <property type="entry name" value="Quinoprotein_ADH-like_sf"/>
</dbReference>
<dbReference type="STRING" id="555512.SAMN04487993_1004247"/>
<proteinExistence type="predicted"/>
<dbReference type="RefSeq" id="WP_089845088.1">
    <property type="nucleotide sequence ID" value="NZ_FNEJ01000004.1"/>
</dbReference>
<dbReference type="AlphaFoldDB" id="A0A1G8KGM2"/>
<feature type="signal peptide" evidence="1">
    <location>
        <begin position="1"/>
        <end position="21"/>
    </location>
</feature>
<feature type="chain" id="PRO_5011747180" evidence="1">
    <location>
        <begin position="22"/>
        <end position="396"/>
    </location>
</feature>
<accession>A0A1G8KGM2</accession>
<organism evidence="2 3">
    <name type="scientific">Salipiger marinus</name>
    <dbReference type="NCBI Taxonomy" id="555512"/>
    <lineage>
        <taxon>Bacteria</taxon>
        <taxon>Pseudomonadati</taxon>
        <taxon>Pseudomonadota</taxon>
        <taxon>Alphaproteobacteria</taxon>
        <taxon>Rhodobacterales</taxon>
        <taxon>Roseobacteraceae</taxon>
        <taxon>Salipiger</taxon>
    </lineage>
</organism>
<protein>
    <submittedName>
        <fullName evidence="2">Zinc transport system substrate-binding protein</fullName>
    </submittedName>
</protein>
<dbReference type="OrthoDB" id="9810636at2"/>
<sequence>MPKRPLPAVLLLLALASTAAADEDHSVFRVFVGDHAAPRVTAFDLAAPDIRWQFDITGQAKLYPLAGGAVVAAVQSDDDAVQFLHSGITLENHGDHSDLEIGEPAPLGAPLTGPRPFHVVSHDGQSFINFDRGGYAAILDETELSEGRIDPVQFQQARAHHGFVAALGEVLVSTVAAEAEDAPRLGLQAFSADGTPAGDLAPCTGIHGEAFSGAYLAAGCKEGVLTARVEGGSVAYDMLDYPADFPEGTTGTLLGGRVLQLFLGNHGADGLVVIDPASEPHLRRIALPFRRVDFALDPKLPTTGWVLTEDGSLHRIDLLAAKITGSAKVTGPYSMDGHWNDPRPRLALAGDEVLLTDPQAGLLRRISAATLQESGTIALEGLPYNLTVVGGSGLSH</sequence>
<evidence type="ECO:0000256" key="1">
    <source>
        <dbReference type="SAM" id="SignalP"/>
    </source>
</evidence>
<gene>
    <name evidence="2" type="ORF">SAMN04487993_1004247</name>
</gene>
<reference evidence="2 3" key="1">
    <citation type="submission" date="2016-10" db="EMBL/GenBank/DDBJ databases">
        <authorList>
            <person name="de Groot N.N."/>
        </authorList>
    </citation>
    <scope>NUCLEOTIDE SEQUENCE [LARGE SCALE GENOMIC DNA]</scope>
    <source>
        <strain evidence="2 3">DSM 26424</strain>
    </source>
</reference>
<evidence type="ECO:0000313" key="3">
    <source>
        <dbReference type="Proteomes" id="UP000199093"/>
    </source>
</evidence>